<accession>A0A931FI93</accession>
<name>A0A931FI93_9BACT</name>
<feature type="transmembrane region" description="Helical" evidence="1">
    <location>
        <begin position="89"/>
        <end position="106"/>
    </location>
</feature>
<reference evidence="2 3" key="1">
    <citation type="submission" date="2020-11" db="EMBL/GenBank/DDBJ databases">
        <authorList>
            <person name="Kim M.K."/>
        </authorList>
    </citation>
    <scope>NUCLEOTIDE SEQUENCE [LARGE SCALE GENOMIC DNA]</scope>
    <source>
        <strain evidence="2 3">BT439</strain>
    </source>
</reference>
<evidence type="ECO:0000313" key="3">
    <source>
        <dbReference type="Proteomes" id="UP000645610"/>
    </source>
</evidence>
<dbReference type="AlphaFoldDB" id="A0A931FI93"/>
<keyword evidence="1" id="KW-1133">Transmembrane helix</keyword>
<dbReference type="RefSeq" id="WP_196284882.1">
    <property type="nucleotide sequence ID" value="NZ_JADQDP010000001.1"/>
</dbReference>
<organism evidence="2 3">
    <name type="scientific">Hymenobacter properus</name>
    <dbReference type="NCBI Taxonomy" id="2791026"/>
    <lineage>
        <taxon>Bacteria</taxon>
        <taxon>Pseudomonadati</taxon>
        <taxon>Bacteroidota</taxon>
        <taxon>Cytophagia</taxon>
        <taxon>Cytophagales</taxon>
        <taxon>Hymenobacteraceae</taxon>
        <taxon>Hymenobacter</taxon>
    </lineage>
</organism>
<feature type="transmembrane region" description="Helical" evidence="1">
    <location>
        <begin position="20"/>
        <end position="40"/>
    </location>
</feature>
<proteinExistence type="predicted"/>
<gene>
    <name evidence="2" type="ORF">I2I01_02745</name>
</gene>
<evidence type="ECO:0000313" key="2">
    <source>
        <dbReference type="EMBL" id="MBF9140533.1"/>
    </source>
</evidence>
<dbReference type="Proteomes" id="UP000645610">
    <property type="component" value="Unassembled WGS sequence"/>
</dbReference>
<keyword evidence="1" id="KW-0472">Membrane</keyword>
<keyword evidence="1" id="KW-0812">Transmembrane</keyword>
<keyword evidence="3" id="KW-1185">Reference proteome</keyword>
<feature type="transmembrane region" description="Helical" evidence="1">
    <location>
        <begin position="47"/>
        <end position="69"/>
    </location>
</feature>
<dbReference type="EMBL" id="JADQDP010000001">
    <property type="protein sequence ID" value="MBF9140533.1"/>
    <property type="molecule type" value="Genomic_DNA"/>
</dbReference>
<evidence type="ECO:0000256" key="1">
    <source>
        <dbReference type="SAM" id="Phobius"/>
    </source>
</evidence>
<protein>
    <submittedName>
        <fullName evidence="2">DUF2809 domain-containing protein</fullName>
    </submittedName>
</protein>
<sequence length="121" mass="13414">MLILETLIALFLHDTIIRPYVGDVLAPIFLYCLVRGGLLISPKRAAMGVLLISYLIECLQYFHLLALLGWQHHRLVAVLLGNHFEWADLLAYTGGVALALLAEGMVRARSTARNEWLGTSG</sequence>
<comment type="caution">
    <text evidence="2">The sequence shown here is derived from an EMBL/GenBank/DDBJ whole genome shotgun (WGS) entry which is preliminary data.</text>
</comment>
<dbReference type="Pfam" id="PF10990">
    <property type="entry name" value="DUF2809"/>
    <property type="match status" value="1"/>
</dbReference>
<dbReference type="InterPro" id="IPR021257">
    <property type="entry name" value="DUF2809"/>
</dbReference>